<evidence type="ECO:0000313" key="1">
    <source>
        <dbReference type="EMBL" id="MFC6661165.1"/>
    </source>
</evidence>
<gene>
    <name evidence="1" type="ORF">ACFP90_13040</name>
</gene>
<proteinExistence type="predicted"/>
<keyword evidence="2" id="KW-1185">Reference proteome</keyword>
<comment type="caution">
    <text evidence="1">The sequence shown here is derived from an EMBL/GenBank/DDBJ whole genome shotgun (WGS) entry which is preliminary data.</text>
</comment>
<organism evidence="1 2">
    <name type="scientific">Deinococcus multiflagellatus</name>
    <dbReference type="NCBI Taxonomy" id="1656887"/>
    <lineage>
        <taxon>Bacteria</taxon>
        <taxon>Thermotogati</taxon>
        <taxon>Deinococcota</taxon>
        <taxon>Deinococci</taxon>
        <taxon>Deinococcales</taxon>
        <taxon>Deinococcaceae</taxon>
        <taxon>Deinococcus</taxon>
    </lineage>
</organism>
<dbReference type="Proteomes" id="UP001596317">
    <property type="component" value="Unassembled WGS sequence"/>
</dbReference>
<protein>
    <submittedName>
        <fullName evidence="1">Uncharacterized protein</fullName>
    </submittedName>
</protein>
<dbReference type="RefSeq" id="WP_380056545.1">
    <property type="nucleotide sequence ID" value="NZ_JBHSWB010000001.1"/>
</dbReference>
<evidence type="ECO:0000313" key="2">
    <source>
        <dbReference type="Proteomes" id="UP001596317"/>
    </source>
</evidence>
<sequence>MYKPVSPLATDGTIAYRSANGTLVTITNVRAAVEEGRFQFSAFLQDLPNGGIDSTVVNSGGANAAGTDNAAERSEIAPSRTQNLAAGYVTYRADDGNRYPVVGADIRWDIVDQTGGTRISAADEGGMPTGYRSQDINDNALSAATTTNRRDGVNVRFPTSDRNYPFNNLTGLASPDTDGFSWITLFADADRATATVRAIAYVNGTEVGKQNLNKRFAPAPASPSPRI</sequence>
<reference evidence="2" key="1">
    <citation type="journal article" date="2019" name="Int. J. Syst. Evol. Microbiol.">
        <title>The Global Catalogue of Microorganisms (GCM) 10K type strain sequencing project: providing services to taxonomists for standard genome sequencing and annotation.</title>
        <authorList>
            <consortium name="The Broad Institute Genomics Platform"/>
            <consortium name="The Broad Institute Genome Sequencing Center for Infectious Disease"/>
            <person name="Wu L."/>
            <person name="Ma J."/>
        </authorList>
    </citation>
    <scope>NUCLEOTIDE SEQUENCE [LARGE SCALE GENOMIC DNA]</scope>
    <source>
        <strain evidence="2">CCUG 63830</strain>
    </source>
</reference>
<name>A0ABW1ZMV9_9DEIO</name>
<accession>A0ABW1ZMV9</accession>
<dbReference type="EMBL" id="JBHSWB010000001">
    <property type="protein sequence ID" value="MFC6661165.1"/>
    <property type="molecule type" value="Genomic_DNA"/>
</dbReference>